<evidence type="ECO:0000313" key="3">
    <source>
        <dbReference type="Proteomes" id="UP001147700"/>
    </source>
</evidence>
<accession>A0ABT4RLM1</accession>
<dbReference type="SMART" id="SM00418">
    <property type="entry name" value="HTH_ARSR"/>
    <property type="match status" value="1"/>
</dbReference>
<reference evidence="2" key="1">
    <citation type="submission" date="2022-10" db="EMBL/GenBank/DDBJ databases">
        <title>The WGS of Solirubrobacter sp. CPCC 204708.</title>
        <authorList>
            <person name="Jiang Z."/>
        </authorList>
    </citation>
    <scope>NUCLEOTIDE SEQUENCE</scope>
    <source>
        <strain evidence="2">CPCC 204708</strain>
    </source>
</reference>
<keyword evidence="3" id="KW-1185">Reference proteome</keyword>
<dbReference type="NCBIfam" id="NF033788">
    <property type="entry name" value="HTH_metalloreg"/>
    <property type="match status" value="1"/>
</dbReference>
<dbReference type="RefSeq" id="WP_202954332.1">
    <property type="nucleotide sequence ID" value="NZ_JAPCID010000026.1"/>
</dbReference>
<name>A0ABT4RLM1_9ACTN</name>
<dbReference type="InterPro" id="IPR036390">
    <property type="entry name" value="WH_DNA-bd_sf"/>
</dbReference>
<evidence type="ECO:0000313" key="2">
    <source>
        <dbReference type="EMBL" id="MDA0139459.1"/>
    </source>
</evidence>
<comment type="caution">
    <text evidence="2">The sequence shown here is derived from an EMBL/GenBank/DDBJ whole genome shotgun (WGS) entry which is preliminary data.</text>
</comment>
<protein>
    <submittedName>
        <fullName evidence="2">Winged helix-turn-helix domain-containing protein</fullName>
    </submittedName>
</protein>
<dbReference type="CDD" id="cd00090">
    <property type="entry name" value="HTH_ARSR"/>
    <property type="match status" value="1"/>
</dbReference>
<gene>
    <name evidence="2" type="ORF">OJ962_18295</name>
</gene>
<dbReference type="Gene3D" id="1.10.10.10">
    <property type="entry name" value="Winged helix-like DNA-binding domain superfamily/Winged helix DNA-binding domain"/>
    <property type="match status" value="1"/>
</dbReference>
<dbReference type="Pfam" id="PF12840">
    <property type="entry name" value="HTH_20"/>
    <property type="match status" value="1"/>
</dbReference>
<proteinExistence type="predicted"/>
<dbReference type="PANTHER" id="PTHR38600">
    <property type="entry name" value="TRANSCRIPTIONAL REGULATORY PROTEIN"/>
    <property type="match status" value="1"/>
</dbReference>
<dbReference type="PROSITE" id="PS50987">
    <property type="entry name" value="HTH_ARSR_2"/>
    <property type="match status" value="1"/>
</dbReference>
<sequence>MVVDADALFHALADPTRRDILAVVLHEQHSVSDLARRYPISFAAVHKHVGALERAGLVTKTRHGREQRVRGDVATLRSAHRLLDELETLWRGRIDRMEQVLECP</sequence>
<feature type="domain" description="HTH arsR-type" evidence="1">
    <location>
        <begin position="1"/>
        <end position="91"/>
    </location>
</feature>
<dbReference type="InterPro" id="IPR036388">
    <property type="entry name" value="WH-like_DNA-bd_sf"/>
</dbReference>
<dbReference type="InterPro" id="IPR001845">
    <property type="entry name" value="HTH_ArsR_DNA-bd_dom"/>
</dbReference>
<dbReference type="SUPFAM" id="SSF46785">
    <property type="entry name" value="Winged helix' DNA-binding domain"/>
    <property type="match status" value="1"/>
</dbReference>
<evidence type="ECO:0000259" key="1">
    <source>
        <dbReference type="PROSITE" id="PS50987"/>
    </source>
</evidence>
<dbReference type="Proteomes" id="UP001147700">
    <property type="component" value="Unassembled WGS sequence"/>
</dbReference>
<dbReference type="PANTHER" id="PTHR38600:SF2">
    <property type="entry name" value="SLL0088 PROTEIN"/>
    <property type="match status" value="1"/>
</dbReference>
<dbReference type="InterPro" id="IPR011991">
    <property type="entry name" value="ArsR-like_HTH"/>
</dbReference>
<dbReference type="EMBL" id="JAPCID010000026">
    <property type="protein sequence ID" value="MDA0139459.1"/>
    <property type="molecule type" value="Genomic_DNA"/>
</dbReference>
<organism evidence="2 3">
    <name type="scientific">Solirubrobacter deserti</name>
    <dbReference type="NCBI Taxonomy" id="2282478"/>
    <lineage>
        <taxon>Bacteria</taxon>
        <taxon>Bacillati</taxon>
        <taxon>Actinomycetota</taxon>
        <taxon>Thermoleophilia</taxon>
        <taxon>Solirubrobacterales</taxon>
        <taxon>Solirubrobacteraceae</taxon>
        <taxon>Solirubrobacter</taxon>
    </lineage>
</organism>